<evidence type="ECO:0000313" key="12">
    <source>
        <dbReference type="EMBL" id="SVA14009.1"/>
    </source>
</evidence>
<dbReference type="EMBL" id="UINC01004395">
    <property type="protein sequence ID" value="SVA14009.1"/>
    <property type="molecule type" value="Genomic_DNA"/>
</dbReference>
<dbReference type="InterPro" id="IPR014729">
    <property type="entry name" value="Rossmann-like_a/b/a_fold"/>
</dbReference>
<dbReference type="GO" id="GO:0004066">
    <property type="term" value="F:asparagine synthase (glutamine-hydrolyzing) activity"/>
    <property type="evidence" value="ECO:0007669"/>
    <property type="project" value="UniProtKB-EC"/>
</dbReference>
<feature type="domain" description="Glutamine amidotransferase type-2" evidence="11">
    <location>
        <begin position="2"/>
        <end position="183"/>
    </location>
</feature>
<evidence type="ECO:0000256" key="8">
    <source>
        <dbReference type="ARBA" id="ARBA00022962"/>
    </source>
</evidence>
<dbReference type="SUPFAM" id="SSF56235">
    <property type="entry name" value="N-terminal nucleophile aminohydrolases (Ntn hydrolases)"/>
    <property type="match status" value="1"/>
</dbReference>
<dbReference type="PANTHER" id="PTHR11772">
    <property type="entry name" value="ASPARAGINE SYNTHETASE"/>
    <property type="match status" value="1"/>
</dbReference>
<dbReference type="CDD" id="cd01991">
    <property type="entry name" value="Asn_synthase_B_C"/>
    <property type="match status" value="1"/>
</dbReference>
<keyword evidence="4" id="KW-0028">Amino-acid biosynthesis</keyword>
<evidence type="ECO:0000256" key="1">
    <source>
        <dbReference type="ARBA" id="ARBA00005187"/>
    </source>
</evidence>
<dbReference type="PIRSF" id="PIRSF001589">
    <property type="entry name" value="Asn_synthetase_glu-h"/>
    <property type="match status" value="1"/>
</dbReference>
<evidence type="ECO:0000256" key="10">
    <source>
        <dbReference type="ARBA" id="ARBA00048741"/>
    </source>
</evidence>
<dbReference type="InterPro" id="IPR017932">
    <property type="entry name" value="GATase_2_dom"/>
</dbReference>
<keyword evidence="6" id="KW-0067">ATP-binding</keyword>
<dbReference type="SUPFAM" id="SSF52402">
    <property type="entry name" value="Adenine nucleotide alpha hydrolases-like"/>
    <property type="match status" value="1"/>
</dbReference>
<evidence type="ECO:0000256" key="9">
    <source>
        <dbReference type="ARBA" id="ARBA00030234"/>
    </source>
</evidence>
<proteinExistence type="predicted"/>
<dbReference type="InterPro" id="IPR001962">
    <property type="entry name" value="Asn_synthase"/>
</dbReference>
<dbReference type="PANTHER" id="PTHR11772:SF23">
    <property type="entry name" value="ASPARAGINE SYNTHETASE [GLUTAMINE-HYDROLYZING]"/>
    <property type="match status" value="1"/>
</dbReference>
<evidence type="ECO:0000256" key="3">
    <source>
        <dbReference type="ARBA" id="ARBA00022598"/>
    </source>
</evidence>
<keyword evidence="8" id="KW-0315">Glutamine amidotransferase</keyword>
<dbReference type="Gene3D" id="3.40.50.620">
    <property type="entry name" value="HUPs"/>
    <property type="match status" value="1"/>
</dbReference>
<comment type="pathway">
    <text evidence="1">Amino-acid biosynthesis; L-asparagine biosynthesis; L-asparagine from L-aspartate (L-Gln route): step 1/1.</text>
</comment>
<dbReference type="Pfam" id="PF00733">
    <property type="entry name" value="Asn_synthase"/>
    <property type="match status" value="1"/>
</dbReference>
<dbReference type="InterPro" id="IPR029055">
    <property type="entry name" value="Ntn_hydrolases_N"/>
</dbReference>
<dbReference type="GO" id="GO:0005524">
    <property type="term" value="F:ATP binding"/>
    <property type="evidence" value="ECO:0007669"/>
    <property type="project" value="UniProtKB-KW"/>
</dbReference>
<evidence type="ECO:0000256" key="7">
    <source>
        <dbReference type="ARBA" id="ARBA00022888"/>
    </source>
</evidence>
<dbReference type="EC" id="6.3.5.4" evidence="2"/>
<dbReference type="InterPro" id="IPR006426">
    <property type="entry name" value="Asn_synth_AEB"/>
</dbReference>
<dbReference type="Pfam" id="PF13537">
    <property type="entry name" value="GATase_7"/>
    <property type="match status" value="1"/>
</dbReference>
<reference evidence="12" key="1">
    <citation type="submission" date="2018-05" db="EMBL/GenBank/DDBJ databases">
        <authorList>
            <person name="Lanie J.A."/>
            <person name="Ng W.-L."/>
            <person name="Kazmierczak K.M."/>
            <person name="Andrzejewski T.M."/>
            <person name="Davidsen T.M."/>
            <person name="Wayne K.J."/>
            <person name="Tettelin H."/>
            <person name="Glass J.I."/>
            <person name="Rusch D."/>
            <person name="Podicherti R."/>
            <person name="Tsui H.-C.T."/>
            <person name="Winkler M.E."/>
        </authorList>
    </citation>
    <scope>NUCLEOTIDE SEQUENCE</scope>
</reference>
<organism evidence="12">
    <name type="scientific">marine metagenome</name>
    <dbReference type="NCBI Taxonomy" id="408172"/>
    <lineage>
        <taxon>unclassified sequences</taxon>
        <taxon>metagenomes</taxon>
        <taxon>ecological metagenomes</taxon>
    </lineage>
</organism>
<evidence type="ECO:0000256" key="5">
    <source>
        <dbReference type="ARBA" id="ARBA00022741"/>
    </source>
</evidence>
<dbReference type="GO" id="GO:0005829">
    <property type="term" value="C:cytosol"/>
    <property type="evidence" value="ECO:0007669"/>
    <property type="project" value="TreeGrafter"/>
</dbReference>
<evidence type="ECO:0000256" key="4">
    <source>
        <dbReference type="ARBA" id="ARBA00022605"/>
    </source>
</evidence>
<protein>
    <recommendedName>
        <fullName evidence="2">asparagine synthase (glutamine-hydrolyzing)</fullName>
        <ecNumber evidence="2">6.3.5.4</ecNumber>
    </recommendedName>
    <alternativeName>
        <fullName evidence="9">Glutamine-dependent asparagine synthetase</fullName>
    </alternativeName>
</protein>
<keyword evidence="5" id="KW-0547">Nucleotide-binding</keyword>
<gene>
    <name evidence="12" type="ORF">METZ01_LOCUS66863</name>
</gene>
<dbReference type="InterPro" id="IPR050795">
    <property type="entry name" value="Asn_Synthetase"/>
</dbReference>
<keyword evidence="3" id="KW-0436">Ligase</keyword>
<evidence type="ECO:0000256" key="6">
    <source>
        <dbReference type="ARBA" id="ARBA00022840"/>
    </source>
</evidence>
<name>A0A381TE17_9ZZZZ</name>
<dbReference type="GO" id="GO:0006529">
    <property type="term" value="P:asparagine biosynthetic process"/>
    <property type="evidence" value="ECO:0007669"/>
    <property type="project" value="UniProtKB-KW"/>
</dbReference>
<dbReference type="CDD" id="cd00712">
    <property type="entry name" value="AsnB"/>
    <property type="match status" value="1"/>
</dbReference>
<dbReference type="NCBIfam" id="TIGR01536">
    <property type="entry name" value="asn_synth_AEB"/>
    <property type="match status" value="1"/>
</dbReference>
<dbReference type="Gene3D" id="3.60.20.10">
    <property type="entry name" value="Glutamine Phosphoribosylpyrophosphate, subunit 1, domain 1"/>
    <property type="match status" value="1"/>
</dbReference>
<comment type="catalytic activity">
    <reaction evidence="10">
        <text>L-aspartate + L-glutamine + ATP + H2O = L-asparagine + L-glutamate + AMP + diphosphate + H(+)</text>
        <dbReference type="Rhea" id="RHEA:12228"/>
        <dbReference type="ChEBI" id="CHEBI:15377"/>
        <dbReference type="ChEBI" id="CHEBI:15378"/>
        <dbReference type="ChEBI" id="CHEBI:29985"/>
        <dbReference type="ChEBI" id="CHEBI:29991"/>
        <dbReference type="ChEBI" id="CHEBI:30616"/>
        <dbReference type="ChEBI" id="CHEBI:33019"/>
        <dbReference type="ChEBI" id="CHEBI:58048"/>
        <dbReference type="ChEBI" id="CHEBI:58359"/>
        <dbReference type="ChEBI" id="CHEBI:456215"/>
        <dbReference type="EC" id="6.3.5.4"/>
    </reaction>
</comment>
<sequence>MCGIFLYKGQKQDWDSLEPDINRIGYRGPDNTHHEMIGNDVLFAFHRLAIMGTTEMGDQPMKHPNDASLTLICNGEIYNYKDLADKYGFNLVTGSDCEIILLLFKKFGIEKTVKELDGVFMFVIHEANTGLLFAGRDPMGVRPGFMGRDGDEIMIASEVKPMVNHCSDIIPFSPGNWWCSDAPDTFNPYFHYNGIKIQEHSEEDICDKIRSLLTDAVKKRLMTEREIGCLLSGGLDSSLICALVNKYYEGPKLNTFSIGLPGSIDLEYAQTVADHLDTKHHQIEVSEDEFLDAIETVIYNIESYDTTTVRASVGNYLVSKYISEHSDCKVIFNGDGADEACCGYVYLKNAPTSKDLQKESEKLVEEIHYFDVLRSDRSISSNGLEARTPFLDKAFVKYYLSIPPELKSFDGINRLEKYLLRQAFEGQGILPDEVLWRRKCAFSDGVSAKKKSWHHIIQAYVDKKISDNEFQQKSKTISHCTPVLKESYYYRKVFDSYFGENEKLIPHFWMPKWTDVIDPSARELQDYRE</sequence>
<keyword evidence="7" id="KW-0061">Asparagine biosynthesis</keyword>
<evidence type="ECO:0000256" key="2">
    <source>
        <dbReference type="ARBA" id="ARBA00012737"/>
    </source>
</evidence>
<dbReference type="InterPro" id="IPR033738">
    <property type="entry name" value="AsnB_N"/>
</dbReference>
<accession>A0A381TE17</accession>
<evidence type="ECO:0000259" key="11">
    <source>
        <dbReference type="PROSITE" id="PS51278"/>
    </source>
</evidence>
<dbReference type="AlphaFoldDB" id="A0A381TE17"/>
<dbReference type="PROSITE" id="PS51278">
    <property type="entry name" value="GATASE_TYPE_2"/>
    <property type="match status" value="1"/>
</dbReference>